<feature type="domain" description="HTH tetR-type" evidence="5">
    <location>
        <begin position="4"/>
        <end position="64"/>
    </location>
</feature>
<dbReference type="RefSeq" id="WP_079721932.1">
    <property type="nucleotide sequence ID" value="NZ_FUYY01000008.1"/>
</dbReference>
<dbReference type="InterPro" id="IPR036271">
    <property type="entry name" value="Tet_transcr_reg_TetR-rel_C_sf"/>
</dbReference>
<dbReference type="AlphaFoldDB" id="A0A1T5EAU6"/>
<dbReference type="Pfam" id="PF00440">
    <property type="entry name" value="TetR_N"/>
    <property type="match status" value="1"/>
</dbReference>
<dbReference type="SUPFAM" id="SSF48498">
    <property type="entry name" value="Tetracyclin repressor-like, C-terminal domain"/>
    <property type="match status" value="1"/>
</dbReference>
<evidence type="ECO:0000256" key="3">
    <source>
        <dbReference type="ARBA" id="ARBA00023163"/>
    </source>
</evidence>
<dbReference type="EMBL" id="FUYY01000008">
    <property type="protein sequence ID" value="SKB80815.1"/>
    <property type="molecule type" value="Genomic_DNA"/>
</dbReference>
<dbReference type="PROSITE" id="PS50977">
    <property type="entry name" value="HTH_TETR_2"/>
    <property type="match status" value="1"/>
</dbReference>
<dbReference type="InterPro" id="IPR001647">
    <property type="entry name" value="HTH_TetR"/>
</dbReference>
<feature type="DNA-binding region" description="H-T-H motif" evidence="4">
    <location>
        <begin position="27"/>
        <end position="46"/>
    </location>
</feature>
<keyword evidence="2 4" id="KW-0238">DNA-binding</keyword>
<keyword evidence="1" id="KW-0805">Transcription regulation</keyword>
<evidence type="ECO:0000256" key="2">
    <source>
        <dbReference type="ARBA" id="ARBA00023125"/>
    </source>
</evidence>
<name>A0A1T5EAU6_9FLAO</name>
<dbReference type="InterPro" id="IPR009057">
    <property type="entry name" value="Homeodomain-like_sf"/>
</dbReference>
<dbReference type="GO" id="GO:0003677">
    <property type="term" value="F:DNA binding"/>
    <property type="evidence" value="ECO:0007669"/>
    <property type="project" value="UniProtKB-UniRule"/>
</dbReference>
<dbReference type="PRINTS" id="PR00455">
    <property type="entry name" value="HTHTETR"/>
</dbReference>
<gene>
    <name evidence="6" type="ORF">SAMN05660776_3106</name>
</gene>
<proteinExistence type="predicted"/>
<dbReference type="PANTHER" id="PTHR47506">
    <property type="entry name" value="TRANSCRIPTIONAL REGULATORY PROTEIN"/>
    <property type="match status" value="1"/>
</dbReference>
<dbReference type="SUPFAM" id="SSF46689">
    <property type="entry name" value="Homeodomain-like"/>
    <property type="match status" value="1"/>
</dbReference>
<keyword evidence="3" id="KW-0804">Transcription</keyword>
<accession>A0A1T5EAU6</accession>
<evidence type="ECO:0000256" key="1">
    <source>
        <dbReference type="ARBA" id="ARBA00023015"/>
    </source>
</evidence>
<protein>
    <submittedName>
        <fullName evidence="6">Transcriptional regulator, TetR family</fullName>
    </submittedName>
</protein>
<dbReference type="PANTHER" id="PTHR47506:SF3">
    <property type="entry name" value="HTH-TYPE TRANSCRIPTIONAL REGULATOR LMRA"/>
    <property type="match status" value="1"/>
</dbReference>
<evidence type="ECO:0000313" key="6">
    <source>
        <dbReference type="EMBL" id="SKB80815.1"/>
    </source>
</evidence>
<organism evidence="6 7">
    <name type="scientific">Salegentibacter holothuriorum</name>
    <dbReference type="NCBI Taxonomy" id="241145"/>
    <lineage>
        <taxon>Bacteria</taxon>
        <taxon>Pseudomonadati</taxon>
        <taxon>Bacteroidota</taxon>
        <taxon>Flavobacteriia</taxon>
        <taxon>Flavobacteriales</taxon>
        <taxon>Flavobacteriaceae</taxon>
        <taxon>Salegentibacter</taxon>
    </lineage>
</organism>
<dbReference type="Gene3D" id="1.10.357.10">
    <property type="entry name" value="Tetracycline Repressor, domain 2"/>
    <property type="match status" value="1"/>
</dbReference>
<sequence length="187" mass="21594">MGRSKVRDRIVETASKLFYKNGYNSTGVNEIISESGIAKATLYNHFKSKDDICIAFLDFKHAAFMEDIEAFTKDRNEGVDQILALFDYLQLFFQDSEFNGCWGIKTVAEIPQNNQKIRTVLQGQKREFLDLIIALVTKNLKIDHQEEIKTTARRIYLLYESAVVESHLHQNDWPIKEAKEVCSQIII</sequence>
<evidence type="ECO:0000313" key="7">
    <source>
        <dbReference type="Proteomes" id="UP000190230"/>
    </source>
</evidence>
<dbReference type="STRING" id="241145.SAMN05660776_3106"/>
<keyword evidence="7" id="KW-1185">Reference proteome</keyword>
<dbReference type="OrthoDB" id="9798857at2"/>
<reference evidence="7" key="1">
    <citation type="submission" date="2017-02" db="EMBL/GenBank/DDBJ databases">
        <authorList>
            <person name="Varghese N."/>
            <person name="Submissions S."/>
        </authorList>
    </citation>
    <scope>NUCLEOTIDE SEQUENCE [LARGE SCALE GENOMIC DNA]</scope>
    <source>
        <strain evidence="7">DSM 23405</strain>
    </source>
</reference>
<evidence type="ECO:0000256" key="4">
    <source>
        <dbReference type="PROSITE-ProRule" id="PRU00335"/>
    </source>
</evidence>
<evidence type="ECO:0000259" key="5">
    <source>
        <dbReference type="PROSITE" id="PS50977"/>
    </source>
</evidence>
<dbReference type="Proteomes" id="UP000190230">
    <property type="component" value="Unassembled WGS sequence"/>
</dbReference>